<dbReference type="Gene3D" id="1.10.150.130">
    <property type="match status" value="1"/>
</dbReference>
<dbReference type="InterPro" id="IPR011010">
    <property type="entry name" value="DNA_brk_join_enz"/>
</dbReference>
<name>A0A5B6TDA4_9BACT</name>
<keyword evidence="2" id="KW-0238">DNA-binding</keyword>
<reference evidence="5 6" key="1">
    <citation type="submission" date="2019-07" db="EMBL/GenBank/DDBJ databases">
        <title>Rufibacter sp. nov., isolated from lake sediment.</title>
        <authorList>
            <person name="Qu J.-H."/>
        </authorList>
    </citation>
    <scope>NUCLEOTIDE SEQUENCE [LARGE SCALE GENOMIC DNA]</scope>
    <source>
        <strain evidence="5 6">NBS58-1</strain>
    </source>
</reference>
<evidence type="ECO:0000313" key="6">
    <source>
        <dbReference type="Proteomes" id="UP000324133"/>
    </source>
</evidence>
<dbReference type="GO" id="GO:0003677">
    <property type="term" value="F:DNA binding"/>
    <property type="evidence" value="ECO:0007669"/>
    <property type="project" value="UniProtKB-KW"/>
</dbReference>
<proteinExistence type="inferred from homology"/>
<dbReference type="AlphaFoldDB" id="A0A5B6TDA4"/>
<keyword evidence="6" id="KW-1185">Reference proteome</keyword>
<evidence type="ECO:0000256" key="1">
    <source>
        <dbReference type="ARBA" id="ARBA00008857"/>
    </source>
</evidence>
<dbReference type="Proteomes" id="UP000324133">
    <property type="component" value="Unassembled WGS sequence"/>
</dbReference>
<dbReference type="InterPro" id="IPR013762">
    <property type="entry name" value="Integrase-like_cat_sf"/>
</dbReference>
<evidence type="ECO:0000256" key="2">
    <source>
        <dbReference type="ARBA" id="ARBA00023125"/>
    </source>
</evidence>
<feature type="domain" description="Tyr recombinase" evidence="4">
    <location>
        <begin position="215"/>
        <end position="402"/>
    </location>
</feature>
<dbReference type="SUPFAM" id="SSF56349">
    <property type="entry name" value="DNA breaking-rejoining enzymes"/>
    <property type="match status" value="1"/>
</dbReference>
<accession>A0A5B6TDA4</accession>
<organism evidence="5 6">
    <name type="scientific">Rufibacter hautae</name>
    <dbReference type="NCBI Taxonomy" id="2595005"/>
    <lineage>
        <taxon>Bacteria</taxon>
        <taxon>Pseudomonadati</taxon>
        <taxon>Bacteroidota</taxon>
        <taxon>Cytophagia</taxon>
        <taxon>Cytophagales</taxon>
        <taxon>Hymenobacteraceae</taxon>
        <taxon>Rufibacter</taxon>
    </lineage>
</organism>
<protein>
    <submittedName>
        <fullName evidence="5">Site-specific integrase</fullName>
    </submittedName>
</protein>
<keyword evidence="3" id="KW-0233">DNA recombination</keyword>
<comment type="caution">
    <text evidence="5">The sequence shown here is derived from an EMBL/GenBank/DDBJ whole genome shotgun (WGS) entry which is preliminary data.</text>
</comment>
<dbReference type="InterPro" id="IPR010998">
    <property type="entry name" value="Integrase_recombinase_N"/>
</dbReference>
<dbReference type="InterPro" id="IPR002104">
    <property type="entry name" value="Integrase_catalytic"/>
</dbReference>
<comment type="similarity">
    <text evidence="1">Belongs to the 'phage' integrase family.</text>
</comment>
<gene>
    <name evidence="5" type="ORF">FOA19_22190</name>
</gene>
<dbReference type="InterPro" id="IPR035386">
    <property type="entry name" value="Arm-DNA-bind_5"/>
</dbReference>
<dbReference type="GO" id="GO:0006310">
    <property type="term" value="P:DNA recombination"/>
    <property type="evidence" value="ECO:0007669"/>
    <property type="project" value="UniProtKB-KW"/>
</dbReference>
<dbReference type="OrthoDB" id="1493636at2"/>
<dbReference type="InterPro" id="IPR025269">
    <property type="entry name" value="SAM-like_dom"/>
</dbReference>
<dbReference type="InterPro" id="IPR050090">
    <property type="entry name" value="Tyrosine_recombinase_XerCD"/>
</dbReference>
<dbReference type="Pfam" id="PF00589">
    <property type="entry name" value="Phage_integrase"/>
    <property type="match status" value="1"/>
</dbReference>
<dbReference type="RefSeq" id="WP_149093024.1">
    <property type="nucleotide sequence ID" value="NZ_VKKY01000003.1"/>
</dbReference>
<dbReference type="Pfam" id="PF17293">
    <property type="entry name" value="Arm-DNA-bind_5"/>
    <property type="match status" value="1"/>
</dbReference>
<evidence type="ECO:0000313" key="5">
    <source>
        <dbReference type="EMBL" id="KAA3437083.1"/>
    </source>
</evidence>
<dbReference type="Gene3D" id="1.10.443.10">
    <property type="entry name" value="Intergrase catalytic core"/>
    <property type="match status" value="1"/>
</dbReference>
<dbReference type="Pfam" id="PF13102">
    <property type="entry name" value="Phage_int_SAM_5"/>
    <property type="match status" value="1"/>
</dbReference>
<dbReference type="EMBL" id="VKKY01000003">
    <property type="protein sequence ID" value="KAA3437083.1"/>
    <property type="molecule type" value="Genomic_DNA"/>
</dbReference>
<dbReference type="PANTHER" id="PTHR30349:SF64">
    <property type="entry name" value="PROPHAGE INTEGRASE INTD-RELATED"/>
    <property type="match status" value="1"/>
</dbReference>
<dbReference type="PROSITE" id="PS51898">
    <property type="entry name" value="TYR_RECOMBINASE"/>
    <property type="match status" value="1"/>
</dbReference>
<dbReference type="CDD" id="cd01185">
    <property type="entry name" value="INTN1_C_like"/>
    <property type="match status" value="1"/>
</dbReference>
<dbReference type="GO" id="GO:0015074">
    <property type="term" value="P:DNA integration"/>
    <property type="evidence" value="ECO:0007669"/>
    <property type="project" value="InterPro"/>
</dbReference>
<evidence type="ECO:0000259" key="4">
    <source>
        <dbReference type="PROSITE" id="PS51898"/>
    </source>
</evidence>
<dbReference type="PANTHER" id="PTHR30349">
    <property type="entry name" value="PHAGE INTEGRASE-RELATED"/>
    <property type="match status" value="1"/>
</dbReference>
<evidence type="ECO:0000256" key="3">
    <source>
        <dbReference type="ARBA" id="ARBA00023172"/>
    </source>
</evidence>
<sequence>MTLNYYLDKPKAEGDTAIYLFLRIGKQTIKIKTGQYINPRYWNTKPDKSGNHVKRNFTGCVEFNAWLDNRRSEMLKLYNRLTASGNISFEELKEALLSHHGEKEPERVVGFLEHLMDFIAVRSTELGKATLAKYRILYNHLDGFSRHQRYRLSFEAIDMRFFDLFRTYLIQEKRHTDNTLWKDFATLKTFMGWAQERGLHQNLAFKKFKTLQREAEMIYLTEPELMKLYHAELPVGGKLDRVRDVFCFGCFTGQRYSDIANLRRSDIRGDRWVLRSVKTDTTHNVPLNGFALAILSKYDGEERPLPVMSNQKTNDYLKELGVLLGIDDPVTITRKLGNARVAETQPKYTFLSTHTARRTFITLSLEKGMRPEVAMRISGHTNYATFKKYIKISEKVTENEMNDIWRLPAQMKVVS</sequence>